<name>A0A290Z0N9_9PSEU</name>
<protein>
    <recommendedName>
        <fullName evidence="3">DUF2332 domain-containing protein</fullName>
    </recommendedName>
</protein>
<dbReference type="AlphaFoldDB" id="A0A290Z0N9"/>
<evidence type="ECO:0000313" key="1">
    <source>
        <dbReference type="EMBL" id="ATE52555.1"/>
    </source>
</evidence>
<dbReference type="Pfam" id="PF10094">
    <property type="entry name" value="DUF2332"/>
    <property type="match status" value="1"/>
</dbReference>
<organism evidence="1 2">
    <name type="scientific">Actinosynnema pretiosum</name>
    <dbReference type="NCBI Taxonomy" id="42197"/>
    <lineage>
        <taxon>Bacteria</taxon>
        <taxon>Bacillati</taxon>
        <taxon>Actinomycetota</taxon>
        <taxon>Actinomycetes</taxon>
        <taxon>Pseudonocardiales</taxon>
        <taxon>Pseudonocardiaceae</taxon>
        <taxon>Actinosynnema</taxon>
    </lineage>
</organism>
<accession>A0A290Z0N9</accession>
<dbReference type="InterPro" id="IPR011200">
    <property type="entry name" value="UCP012608"/>
</dbReference>
<dbReference type="Proteomes" id="UP000218505">
    <property type="component" value="Chromosome"/>
</dbReference>
<evidence type="ECO:0008006" key="3">
    <source>
        <dbReference type="Google" id="ProtNLM"/>
    </source>
</evidence>
<evidence type="ECO:0000313" key="2">
    <source>
        <dbReference type="Proteomes" id="UP000218505"/>
    </source>
</evidence>
<gene>
    <name evidence="1" type="ORF">CNX65_04035</name>
</gene>
<dbReference type="RefSeq" id="WP_096491557.1">
    <property type="nucleotide sequence ID" value="NZ_CP023445.1"/>
</dbReference>
<keyword evidence="2" id="KW-1185">Reference proteome</keyword>
<dbReference type="KEGG" id="apre:CNX65_04035"/>
<proteinExistence type="predicted"/>
<reference evidence="1" key="1">
    <citation type="submission" date="2017-09" db="EMBL/GenBank/DDBJ databases">
        <title>Complete Genome Sequence of ansamitocin-producing Bacterium Actinosynnema pretiosum X47.</title>
        <authorList>
            <person name="Cao G."/>
            <person name="Zong G."/>
            <person name="Zhong C."/>
            <person name="Fu J."/>
        </authorList>
    </citation>
    <scope>NUCLEOTIDE SEQUENCE [LARGE SCALE GENOMIC DNA]</scope>
    <source>
        <strain evidence="1">X47</strain>
    </source>
</reference>
<sequence>MLAELFRQSARDCAGASPLTSTLLAAASADLDSGGPTRRVMANAERARAGDVPALRFAAAVHRVVLEGRAPALAAHYPTVGGSPELGALWADARGVVEEHADELRALVDTTTVQTNEPGRSGPLFGGLHTATALAAAAAGRRTPFPVRLLEVGASGGLNLRPHRIAYLHGDRVLGDPGSPLRLDTGWSGEPDGDLDRPLRLVGRGGCDPNPVDVSTVDGRQHLLSFVWPDQRERWTRLGAALDLAAVDPVPVRRAPASEWLGEQLARPERDVLTVVWHSVVWQYASAAERAAGRAVLASAAERATAAAPLALLVFEPRRGHDPALPHEFQLLLKLWPAGRSLRLGAGGPHGTPFTWESAPWV</sequence>
<dbReference type="EMBL" id="CP023445">
    <property type="protein sequence ID" value="ATE52555.1"/>
    <property type="molecule type" value="Genomic_DNA"/>
</dbReference>